<protein>
    <submittedName>
        <fullName evidence="1">Uncharacterized protein</fullName>
    </submittedName>
</protein>
<proteinExistence type="predicted"/>
<keyword evidence="2" id="KW-1185">Reference proteome</keyword>
<organism evidence="1 2">
    <name type="scientific">Bimuria novae-zelandiae CBS 107.79</name>
    <dbReference type="NCBI Taxonomy" id="1447943"/>
    <lineage>
        <taxon>Eukaryota</taxon>
        <taxon>Fungi</taxon>
        <taxon>Dikarya</taxon>
        <taxon>Ascomycota</taxon>
        <taxon>Pezizomycotina</taxon>
        <taxon>Dothideomycetes</taxon>
        <taxon>Pleosporomycetidae</taxon>
        <taxon>Pleosporales</taxon>
        <taxon>Massarineae</taxon>
        <taxon>Didymosphaeriaceae</taxon>
        <taxon>Bimuria</taxon>
    </lineage>
</organism>
<name>A0A6A5V7X5_9PLEO</name>
<dbReference type="AlphaFoldDB" id="A0A6A5V7X5"/>
<accession>A0A6A5V7X5</accession>
<dbReference type="Proteomes" id="UP000800036">
    <property type="component" value="Unassembled WGS sequence"/>
</dbReference>
<sequence>MESNQEGHDNLVCDSAAMPESSVKDGVEEVQDQGQYPLLQLSITILNELEASEAKRVLVKNNFKATTWPSFFLSVETARQTFHHTGQSWSLEDDVTLMSLPNELSPNAKKNFDIAFFPGRFPHECTLRCRFLQGNGSSDVKHFQGDPTALYEDMSKGQAILDEMIATHFANS</sequence>
<dbReference type="EMBL" id="ML976687">
    <property type="protein sequence ID" value="KAF1972369.1"/>
    <property type="molecule type" value="Genomic_DNA"/>
</dbReference>
<reference evidence="1" key="1">
    <citation type="journal article" date="2020" name="Stud. Mycol.">
        <title>101 Dothideomycetes genomes: a test case for predicting lifestyles and emergence of pathogens.</title>
        <authorList>
            <person name="Haridas S."/>
            <person name="Albert R."/>
            <person name="Binder M."/>
            <person name="Bloem J."/>
            <person name="Labutti K."/>
            <person name="Salamov A."/>
            <person name="Andreopoulos B."/>
            <person name="Baker S."/>
            <person name="Barry K."/>
            <person name="Bills G."/>
            <person name="Bluhm B."/>
            <person name="Cannon C."/>
            <person name="Castanera R."/>
            <person name="Culley D."/>
            <person name="Daum C."/>
            <person name="Ezra D."/>
            <person name="Gonzalez J."/>
            <person name="Henrissat B."/>
            <person name="Kuo A."/>
            <person name="Liang C."/>
            <person name="Lipzen A."/>
            <person name="Lutzoni F."/>
            <person name="Magnuson J."/>
            <person name="Mondo S."/>
            <person name="Nolan M."/>
            <person name="Ohm R."/>
            <person name="Pangilinan J."/>
            <person name="Park H.-J."/>
            <person name="Ramirez L."/>
            <person name="Alfaro M."/>
            <person name="Sun H."/>
            <person name="Tritt A."/>
            <person name="Yoshinaga Y."/>
            <person name="Zwiers L.-H."/>
            <person name="Turgeon B."/>
            <person name="Goodwin S."/>
            <person name="Spatafora J."/>
            <person name="Crous P."/>
            <person name="Grigoriev I."/>
        </authorList>
    </citation>
    <scope>NUCLEOTIDE SEQUENCE</scope>
    <source>
        <strain evidence="1">CBS 107.79</strain>
    </source>
</reference>
<gene>
    <name evidence="1" type="ORF">BU23DRAFT_569161</name>
</gene>
<evidence type="ECO:0000313" key="2">
    <source>
        <dbReference type="Proteomes" id="UP000800036"/>
    </source>
</evidence>
<evidence type="ECO:0000313" key="1">
    <source>
        <dbReference type="EMBL" id="KAF1972369.1"/>
    </source>
</evidence>